<feature type="region of interest" description="Disordered" evidence="1">
    <location>
        <begin position="69"/>
        <end position="132"/>
    </location>
</feature>
<gene>
    <name evidence="2" type="ORF">V5O48_017804</name>
</gene>
<feature type="compositionally biased region" description="Polar residues" evidence="1">
    <location>
        <begin position="106"/>
        <end position="116"/>
    </location>
</feature>
<organism evidence="2 3">
    <name type="scientific">Marasmius crinis-equi</name>
    <dbReference type="NCBI Taxonomy" id="585013"/>
    <lineage>
        <taxon>Eukaryota</taxon>
        <taxon>Fungi</taxon>
        <taxon>Dikarya</taxon>
        <taxon>Basidiomycota</taxon>
        <taxon>Agaricomycotina</taxon>
        <taxon>Agaricomycetes</taxon>
        <taxon>Agaricomycetidae</taxon>
        <taxon>Agaricales</taxon>
        <taxon>Marasmiineae</taxon>
        <taxon>Marasmiaceae</taxon>
        <taxon>Marasmius</taxon>
    </lineage>
</organism>
<name>A0ABR3EMY9_9AGAR</name>
<dbReference type="EMBL" id="JBAHYK010002902">
    <property type="protein sequence ID" value="KAL0564249.1"/>
    <property type="molecule type" value="Genomic_DNA"/>
</dbReference>
<sequence length="210" mass="21947">MQLGSNALMVQDHLNSLRDPAWIAKVLPAVPLPVDRPGELSDPTTGGIRGFDLTSFNPMALTQFDDQGNEYRDAPFQSARPDITGTSLPSASNARDAPTPIPIPNVGQTESQSQSLEYHEPMSNPAPTTQSFLPLSAMSAGASSSEIAATSPVEGSSSGKGKKKPKVCAVCTAHNCPRASVCAGKGNHKLCYGGGCKHPNVGGYKSRKQG</sequence>
<keyword evidence="3" id="KW-1185">Reference proteome</keyword>
<evidence type="ECO:0000313" key="3">
    <source>
        <dbReference type="Proteomes" id="UP001465976"/>
    </source>
</evidence>
<protein>
    <recommendedName>
        <fullName evidence="4">Zn(2)-C6 fungal-type domain-containing protein</fullName>
    </recommendedName>
</protein>
<evidence type="ECO:0008006" key="4">
    <source>
        <dbReference type="Google" id="ProtNLM"/>
    </source>
</evidence>
<comment type="caution">
    <text evidence="2">The sequence shown here is derived from an EMBL/GenBank/DDBJ whole genome shotgun (WGS) entry which is preliminary data.</text>
</comment>
<feature type="compositionally biased region" description="Polar residues" evidence="1">
    <location>
        <begin position="84"/>
        <end position="93"/>
    </location>
</feature>
<reference evidence="2 3" key="1">
    <citation type="submission" date="2024-02" db="EMBL/GenBank/DDBJ databases">
        <title>A draft genome for the cacao thread blight pathogen Marasmius crinis-equi.</title>
        <authorList>
            <person name="Cohen S.P."/>
            <person name="Baruah I.K."/>
            <person name="Amoako-Attah I."/>
            <person name="Bukari Y."/>
            <person name="Meinhardt L.W."/>
            <person name="Bailey B.A."/>
        </authorList>
    </citation>
    <scope>NUCLEOTIDE SEQUENCE [LARGE SCALE GENOMIC DNA]</scope>
    <source>
        <strain evidence="2 3">GH-76</strain>
    </source>
</reference>
<evidence type="ECO:0000313" key="2">
    <source>
        <dbReference type="EMBL" id="KAL0564249.1"/>
    </source>
</evidence>
<accession>A0ABR3EMY9</accession>
<dbReference type="Proteomes" id="UP001465976">
    <property type="component" value="Unassembled WGS sequence"/>
</dbReference>
<proteinExistence type="predicted"/>
<evidence type="ECO:0000256" key="1">
    <source>
        <dbReference type="SAM" id="MobiDB-lite"/>
    </source>
</evidence>